<dbReference type="InterPro" id="IPR008914">
    <property type="entry name" value="PEBP"/>
</dbReference>
<evidence type="ECO:0000313" key="3">
    <source>
        <dbReference type="Proteomes" id="UP000266328"/>
    </source>
</evidence>
<reference evidence="2 3" key="1">
    <citation type="submission" date="2018-09" db="EMBL/GenBank/DDBJ databases">
        <title>Discovery and Ecogenomic Context for Candidatus Cryosericales, a Global Caldiserica Order Active in Thawing Permafrost.</title>
        <authorList>
            <person name="Martinez M.A."/>
            <person name="Woodcroft B.J."/>
            <person name="Ignacio Espinoza J.C."/>
            <person name="Zayed A."/>
            <person name="Singleton C.M."/>
            <person name="Boyd J."/>
            <person name="Li Y.-F."/>
            <person name="Purvine S."/>
            <person name="Maughan H."/>
            <person name="Hodgkins S.B."/>
            <person name="Anderson D."/>
            <person name="Sederholm M."/>
            <person name="Temperton B."/>
            <person name="Saleska S.R."/>
            <person name="Tyson G.W."/>
            <person name="Rich V.I."/>
        </authorList>
    </citation>
    <scope>NUCLEOTIDE SEQUENCE [LARGE SCALE GENOMIC DNA]</scope>
    <source>
        <strain evidence="2 3">SMC7</strain>
    </source>
</reference>
<dbReference type="InterPro" id="IPR005247">
    <property type="entry name" value="YbhB_YbcL/LppC-like"/>
</dbReference>
<keyword evidence="3" id="KW-1185">Reference proteome</keyword>
<dbReference type="PANTHER" id="PTHR30289">
    <property type="entry name" value="UNCHARACTERIZED PROTEIN YBCL-RELATED"/>
    <property type="match status" value="1"/>
</dbReference>
<evidence type="ECO:0000256" key="1">
    <source>
        <dbReference type="SAM" id="MobiDB-lite"/>
    </source>
</evidence>
<dbReference type="SUPFAM" id="SSF49777">
    <property type="entry name" value="PEBP-like"/>
    <property type="match status" value="1"/>
</dbReference>
<name>A0A398D558_9BACT</name>
<dbReference type="RefSeq" id="WP_119088504.1">
    <property type="nucleotide sequence ID" value="NZ_QXIS01000006.1"/>
</dbReference>
<dbReference type="Gene3D" id="3.90.280.10">
    <property type="entry name" value="PEBP-like"/>
    <property type="match status" value="1"/>
</dbReference>
<dbReference type="EMBL" id="QXIS01000006">
    <property type="protein sequence ID" value="RIE06601.1"/>
    <property type="molecule type" value="Genomic_DNA"/>
</dbReference>
<protein>
    <submittedName>
        <fullName evidence="2">YbhB/YbcL family Raf kinase inhibitor-like protein</fullName>
    </submittedName>
</protein>
<feature type="region of interest" description="Disordered" evidence="1">
    <location>
        <begin position="81"/>
        <end position="101"/>
    </location>
</feature>
<dbReference type="Proteomes" id="UP000266328">
    <property type="component" value="Unassembled WGS sequence"/>
</dbReference>
<comment type="caution">
    <text evidence="2">The sequence shown here is derived from an EMBL/GenBank/DDBJ whole genome shotgun (WGS) entry which is preliminary data.</text>
</comment>
<proteinExistence type="predicted"/>
<sequence>MGITVTSTAFTPGKPIPIKYTGQGENISPDLSWKDAPDGVVSFALVCDDPDAPAGTWVHWIIWNIPATSTGLAQGVPANTSLSDGSVQGTTSAGTSGYHGPMPPRGNAHRYYFRVYTLDTMLSLPASANRPQLDAAMRGHVLSQGQLMGTYQRQ</sequence>
<dbReference type="NCBIfam" id="TIGR00481">
    <property type="entry name" value="YbhB/YbcL family Raf kinase inhibitor-like protein"/>
    <property type="match status" value="1"/>
</dbReference>
<organism evidence="2 3">
    <name type="scientific">Candidatus Cryosericum terrychapinii</name>
    <dbReference type="NCBI Taxonomy" id="2290919"/>
    <lineage>
        <taxon>Bacteria</taxon>
        <taxon>Pseudomonadati</taxon>
        <taxon>Caldisericota/Cryosericota group</taxon>
        <taxon>Candidatus Cryosericota</taxon>
        <taxon>Candidatus Cryosericia</taxon>
        <taxon>Candidatus Cryosericales</taxon>
        <taxon>Candidatus Cryosericaceae</taxon>
        <taxon>Candidatus Cryosericum</taxon>
    </lineage>
</organism>
<gene>
    <name evidence="2" type="ORF">SMC7_00915</name>
</gene>
<accession>A0A398D558</accession>
<dbReference type="Pfam" id="PF01161">
    <property type="entry name" value="PBP"/>
    <property type="match status" value="1"/>
</dbReference>
<feature type="compositionally biased region" description="Polar residues" evidence="1">
    <location>
        <begin position="81"/>
        <end position="95"/>
    </location>
</feature>
<evidence type="ECO:0000313" key="2">
    <source>
        <dbReference type="EMBL" id="RIE06601.1"/>
    </source>
</evidence>
<dbReference type="OrthoDB" id="9797506at2"/>
<dbReference type="InterPro" id="IPR036610">
    <property type="entry name" value="PEBP-like_sf"/>
</dbReference>
<dbReference type="CDD" id="cd00865">
    <property type="entry name" value="PEBP_bact_arch"/>
    <property type="match status" value="1"/>
</dbReference>
<dbReference type="AlphaFoldDB" id="A0A398D558"/>
<dbReference type="PANTHER" id="PTHR30289:SF1">
    <property type="entry name" value="PEBP (PHOSPHATIDYLETHANOLAMINE-BINDING PROTEIN) FAMILY PROTEIN"/>
    <property type="match status" value="1"/>
</dbReference>